<comment type="caution">
    <text evidence="4">The sequence shown here is derived from an EMBL/GenBank/DDBJ whole genome shotgun (WGS) entry which is preliminary data.</text>
</comment>
<evidence type="ECO:0000313" key="2">
    <source>
        <dbReference type="EMBL" id="CAF4780235.1"/>
    </source>
</evidence>
<evidence type="ECO:0000313" key="3">
    <source>
        <dbReference type="EMBL" id="CAF4931484.1"/>
    </source>
</evidence>
<evidence type="ECO:0000313" key="5">
    <source>
        <dbReference type="Proteomes" id="UP000681720"/>
    </source>
</evidence>
<feature type="region of interest" description="Disordered" evidence="1">
    <location>
        <begin position="38"/>
        <end position="63"/>
    </location>
</feature>
<dbReference type="EMBL" id="CAJOBI010182472">
    <property type="protein sequence ID" value="CAF4931484.1"/>
    <property type="molecule type" value="Genomic_DNA"/>
</dbReference>
<reference evidence="4" key="1">
    <citation type="submission" date="2021-02" db="EMBL/GenBank/DDBJ databases">
        <authorList>
            <person name="Nowell W R."/>
        </authorList>
    </citation>
    <scope>NUCLEOTIDE SEQUENCE</scope>
</reference>
<evidence type="ECO:0000256" key="1">
    <source>
        <dbReference type="SAM" id="MobiDB-lite"/>
    </source>
</evidence>
<organism evidence="4 5">
    <name type="scientific">Rotaria magnacalcarata</name>
    <dbReference type="NCBI Taxonomy" id="392030"/>
    <lineage>
        <taxon>Eukaryota</taxon>
        <taxon>Metazoa</taxon>
        <taxon>Spiralia</taxon>
        <taxon>Gnathifera</taxon>
        <taxon>Rotifera</taxon>
        <taxon>Eurotatoria</taxon>
        <taxon>Bdelloidea</taxon>
        <taxon>Philodinida</taxon>
        <taxon>Philodinidae</taxon>
        <taxon>Rotaria</taxon>
    </lineage>
</organism>
<name>A0A8S3D3L2_9BILA</name>
<dbReference type="Proteomes" id="UP000676336">
    <property type="component" value="Unassembled WGS sequence"/>
</dbReference>
<dbReference type="EMBL" id="CAJOBJ010199351">
    <property type="protein sequence ID" value="CAF4978670.1"/>
    <property type="molecule type" value="Genomic_DNA"/>
</dbReference>
<dbReference type="Proteomes" id="UP000681720">
    <property type="component" value="Unassembled WGS sequence"/>
</dbReference>
<feature type="non-terminal residue" evidence="4">
    <location>
        <position position="63"/>
    </location>
</feature>
<evidence type="ECO:0000313" key="4">
    <source>
        <dbReference type="EMBL" id="CAF4978670.1"/>
    </source>
</evidence>
<feature type="compositionally biased region" description="Polar residues" evidence="1">
    <location>
        <begin position="38"/>
        <end position="50"/>
    </location>
</feature>
<accession>A0A8S3D3L2</accession>
<dbReference type="EMBL" id="CAJOBJ010145052">
    <property type="protein sequence ID" value="CAF4780235.1"/>
    <property type="molecule type" value="Genomic_DNA"/>
</dbReference>
<proteinExistence type="predicted"/>
<sequence>MALCDRPEFWVLNEDAFDETLNELDEYHFSYEKNGDISMSHNNGSKSPTKTIACGDPSRPFYP</sequence>
<protein>
    <submittedName>
        <fullName evidence="4">Uncharacterized protein</fullName>
    </submittedName>
</protein>
<gene>
    <name evidence="2" type="ORF">GIL414_LOCUS46308</name>
    <name evidence="4" type="ORF">GIL414_LOCUS55893</name>
    <name evidence="3" type="ORF">SMN809_LOCUS53202</name>
</gene>
<dbReference type="AlphaFoldDB" id="A0A8S3D3L2"/>